<feature type="compositionally biased region" description="Polar residues" evidence="1">
    <location>
        <begin position="213"/>
        <end position="241"/>
    </location>
</feature>
<feature type="region of interest" description="Disordered" evidence="1">
    <location>
        <begin position="184"/>
        <end position="246"/>
    </location>
</feature>
<feature type="region of interest" description="Disordered" evidence="1">
    <location>
        <begin position="261"/>
        <end position="397"/>
    </location>
</feature>
<proteinExistence type="predicted"/>
<accession>L7V1C6</accession>
<gene>
    <name evidence="2" type="ordered locus">MULP_00175</name>
</gene>
<evidence type="ECO:0000313" key="3">
    <source>
        <dbReference type="Proteomes" id="UP000011157"/>
    </source>
</evidence>
<dbReference type="EMBL" id="CP003899">
    <property type="protein sequence ID" value="AGC60308.1"/>
    <property type="molecule type" value="Genomic_DNA"/>
</dbReference>
<feature type="compositionally biased region" description="Low complexity" evidence="1">
    <location>
        <begin position="261"/>
        <end position="276"/>
    </location>
</feature>
<feature type="compositionally biased region" description="Pro residues" evidence="1">
    <location>
        <begin position="188"/>
        <end position="197"/>
    </location>
</feature>
<name>L7V1C6_MYCL1</name>
<feature type="compositionally biased region" description="Low complexity" evidence="1">
    <location>
        <begin position="283"/>
        <end position="297"/>
    </location>
</feature>
<feature type="compositionally biased region" description="Gly residues" evidence="1">
    <location>
        <begin position="298"/>
        <end position="309"/>
    </location>
</feature>
<reference evidence="2 3" key="1">
    <citation type="journal article" date="2013" name="J. Bacteriol.">
        <title>Complete Genome Sequence of the Frog Pathogen Mycobacterium ulcerans Ecovar Liflandii.</title>
        <authorList>
            <person name="Tobias N.J."/>
            <person name="Doig K.D."/>
            <person name="Medema M.H."/>
            <person name="Chen H."/>
            <person name="Haring V."/>
            <person name="Moore R."/>
            <person name="Seemann T."/>
            <person name="Stinear T.P."/>
        </authorList>
    </citation>
    <scope>NUCLEOTIDE SEQUENCE [LARGE SCALE GENOMIC DNA]</scope>
    <source>
        <strain evidence="2 3">128FXT</strain>
    </source>
</reference>
<feature type="compositionally biased region" description="Low complexity" evidence="1">
    <location>
        <begin position="321"/>
        <end position="364"/>
    </location>
</feature>
<dbReference type="PATRIC" id="fig|459424.11.peg.181"/>
<sequence>MPQIIKKPDTPNSEAMLEPNGWPNVYELDLINQARDYFMAHKQLSEVHSACLKQMSEMFTKDVWSGDAAEAAHAKLSDFSSRLETVVKQLLGVYIWYGDMAALLMTVKKRICMLVIETEAEVDELEASAEENPAAPLQIMALLAEANASNTAMVVTVATALQTGLGLIPEDMFPAIDMNSPADYLPDLDPPLPPLPAPISNNIPKPIKPLLGQQEQASDSTSSDTVQPTSGSTPAATSVPTSGATAALSPLSSLSSLSSLASMSGAGMSGSSAAAPQGPPSSEPDTSAAEPAAAPVPTGGGGAHPGGQGIRPQFLGPEVGASSPVPQADPAAAASGASSASAAPTTSIASGGAAAGPGVRSSAPVAGTRSGRTPTTPAADKSAGKAPVDARSTADGDFAGTAETMDADALVAIPVAAALAERDAIAAASTPRTSEAPDPLALARRIAAALNAPDVGGTDEFGFFWVTAVTADGEIVVANSYGLAYIPDGVHLPAAVHMASSDRGIAASERARWATYPVMAVQGWAAHHNATLRAIIATEEQLANCDPGVPKILLQPDEIPDTGQMSGRTRLEVVDPRAAKRLAATVDARLIDLLPAAPADANAPVDRRHRLWFEVLKPMGSECAGREIARVAEFYNYAAHSQEILLWRAHNAVDADAQRAAVTDWLYWLYITAQLDSAQAIAA</sequence>
<dbReference type="AlphaFoldDB" id="L7V1C6"/>
<keyword evidence="3" id="KW-1185">Reference proteome</keyword>
<feature type="compositionally biased region" description="Low complexity" evidence="1">
    <location>
        <begin position="198"/>
        <end position="209"/>
    </location>
</feature>
<dbReference type="Proteomes" id="UP000011157">
    <property type="component" value="Chromosome"/>
</dbReference>
<dbReference type="KEGG" id="mli:MULP_00175"/>
<protein>
    <submittedName>
        <fullName evidence="2">Membrane protein</fullName>
    </submittedName>
</protein>
<dbReference type="HOGENOM" id="CLU_021845_0_0_11"/>
<evidence type="ECO:0000256" key="1">
    <source>
        <dbReference type="SAM" id="MobiDB-lite"/>
    </source>
</evidence>
<organism evidence="2 3">
    <name type="scientific">Mycobacterium liflandii (strain 128FXT)</name>
    <dbReference type="NCBI Taxonomy" id="459424"/>
    <lineage>
        <taxon>Bacteria</taxon>
        <taxon>Bacillati</taxon>
        <taxon>Actinomycetota</taxon>
        <taxon>Actinomycetes</taxon>
        <taxon>Mycobacteriales</taxon>
        <taxon>Mycobacteriaceae</taxon>
        <taxon>Mycobacterium</taxon>
        <taxon>Mycobacterium ulcerans group</taxon>
    </lineage>
</organism>
<evidence type="ECO:0000313" key="2">
    <source>
        <dbReference type="EMBL" id="AGC60308.1"/>
    </source>
</evidence>
<dbReference type="RefSeq" id="WP_015354016.1">
    <property type="nucleotide sequence ID" value="NC_020133.1"/>
</dbReference>